<evidence type="ECO:0000313" key="1">
    <source>
        <dbReference type="Ensembl" id="ENSMUNP00000000412.2"/>
    </source>
</evidence>
<accession>A0A8V5FTD9</accession>
<name>A0A8C6INL5_MELUD</name>
<proteinExistence type="predicted"/>
<dbReference type="Ensembl" id="ENSMUNT00000000484.2">
    <property type="protein sequence ID" value="ENSMUNP00000000412.2"/>
    <property type="gene ID" value="ENSMUNG00000000397.2"/>
</dbReference>
<dbReference type="Proteomes" id="UP000694405">
    <property type="component" value="Chromosome 2"/>
</dbReference>
<dbReference type="AlphaFoldDB" id="A0A8C6INL5"/>
<dbReference type="PANTHER" id="PTHR46785:SF1">
    <property type="entry name" value="VON WILLEBRAND FACTOR A DOMAIN-CONTAINING PROTEIN 3B"/>
    <property type="match status" value="1"/>
</dbReference>
<reference evidence="1" key="3">
    <citation type="submission" date="2025-09" db="UniProtKB">
        <authorList>
            <consortium name="Ensembl"/>
        </authorList>
    </citation>
    <scope>IDENTIFICATION</scope>
</reference>
<dbReference type="PANTHER" id="PTHR46785">
    <property type="entry name" value="VON WILLEBRAND FACTOR A DOMAIN-CONTAINING PROTEIN 3B"/>
    <property type="match status" value="1"/>
</dbReference>
<evidence type="ECO:0000313" key="2">
    <source>
        <dbReference type="Proteomes" id="UP000694405"/>
    </source>
</evidence>
<keyword evidence="2" id="KW-1185">Reference proteome</keyword>
<accession>A0A8C6INL5</accession>
<sequence>MYVLVPQNTDKGGNSSELGLAVSQWDVDVQPLVSSSKWLQLHGLKRNKLSLSQILSQIGFQHRKDYVTILGKSVASRYADGLFPQYKEAQDGSVYNVSVTYLR</sequence>
<reference evidence="1" key="2">
    <citation type="submission" date="2025-08" db="UniProtKB">
        <authorList>
            <consortium name="Ensembl"/>
        </authorList>
    </citation>
    <scope>IDENTIFICATION</scope>
</reference>
<organism evidence="1 2">
    <name type="scientific">Melopsittacus undulatus</name>
    <name type="common">Budgerigar</name>
    <name type="synonym">Psittacus undulatus</name>
    <dbReference type="NCBI Taxonomy" id="13146"/>
    <lineage>
        <taxon>Eukaryota</taxon>
        <taxon>Metazoa</taxon>
        <taxon>Chordata</taxon>
        <taxon>Craniata</taxon>
        <taxon>Vertebrata</taxon>
        <taxon>Euteleostomi</taxon>
        <taxon>Archelosauria</taxon>
        <taxon>Archosauria</taxon>
        <taxon>Dinosauria</taxon>
        <taxon>Saurischia</taxon>
        <taxon>Theropoda</taxon>
        <taxon>Coelurosauria</taxon>
        <taxon>Aves</taxon>
        <taxon>Neognathae</taxon>
        <taxon>Neoaves</taxon>
        <taxon>Telluraves</taxon>
        <taxon>Australaves</taxon>
        <taxon>Psittaciformes</taxon>
        <taxon>Psittaculidae</taxon>
        <taxon>Melopsittacus</taxon>
    </lineage>
</organism>
<protein>
    <submittedName>
        <fullName evidence="1">Uncharacterized protein</fullName>
    </submittedName>
</protein>
<reference evidence="1" key="1">
    <citation type="submission" date="2020-03" db="EMBL/GenBank/DDBJ databases">
        <title>Melopsittacus undulatus (budgerigar) genome, bMelUnd1, maternal haplotype with Z.</title>
        <authorList>
            <person name="Gedman G."/>
            <person name="Mountcastle J."/>
            <person name="Haase B."/>
            <person name="Formenti G."/>
            <person name="Wright T."/>
            <person name="Apodaca J."/>
            <person name="Pelan S."/>
            <person name="Chow W."/>
            <person name="Rhie A."/>
            <person name="Howe K."/>
            <person name="Fedrigo O."/>
            <person name="Jarvis E.D."/>
        </authorList>
    </citation>
    <scope>NUCLEOTIDE SEQUENCE [LARGE SCALE GENOMIC DNA]</scope>
</reference>